<reference evidence="3 4" key="1">
    <citation type="submission" date="2024-09" db="EMBL/GenBank/DDBJ databases">
        <authorList>
            <person name="Sun Q."/>
            <person name="Mori K."/>
        </authorList>
    </citation>
    <scope>NUCLEOTIDE SEQUENCE [LARGE SCALE GENOMIC DNA]</scope>
    <source>
        <strain evidence="3 4">CECT 9424</strain>
    </source>
</reference>
<evidence type="ECO:0000256" key="1">
    <source>
        <dbReference type="ARBA" id="ARBA00006484"/>
    </source>
</evidence>
<dbReference type="InterPro" id="IPR002347">
    <property type="entry name" value="SDR_fam"/>
</dbReference>
<evidence type="ECO:0000256" key="2">
    <source>
        <dbReference type="ARBA" id="ARBA00023002"/>
    </source>
</evidence>
<dbReference type="Gene3D" id="3.40.50.720">
    <property type="entry name" value="NAD(P)-binding Rossmann-like Domain"/>
    <property type="match status" value="1"/>
</dbReference>
<sequence length="229" mass="24880">MTGRTAIISGASRGIGNAVARRLLDNGWQLSLGMRRPDDADARFSQCHIARHDAFERDEDDWVASALDRFGRIDAVICCAGIMEPGDVIDVGEDTVDRMLEVNLRSPRRLVRAAWPALREAENGRVILLASLSGKRVKSAGSGAYSITKHAAVALAHGIRQKGWHDGIRATAVCPGFVDTDMARAITDMPPETMTRPGDVARLVDLVLDLPDTASVAELCVNCQPEEFY</sequence>
<evidence type="ECO:0000313" key="4">
    <source>
        <dbReference type="Proteomes" id="UP001589670"/>
    </source>
</evidence>
<dbReference type="PANTHER" id="PTHR44196">
    <property type="entry name" value="DEHYDROGENASE/REDUCTASE SDR FAMILY MEMBER 7B"/>
    <property type="match status" value="1"/>
</dbReference>
<dbReference type="InterPro" id="IPR036291">
    <property type="entry name" value="NAD(P)-bd_dom_sf"/>
</dbReference>
<keyword evidence="2" id="KW-0560">Oxidoreductase</keyword>
<dbReference type="PANTHER" id="PTHR44196:SF1">
    <property type="entry name" value="DEHYDROGENASE_REDUCTASE SDR FAMILY MEMBER 7B"/>
    <property type="match status" value="1"/>
</dbReference>
<proteinExistence type="inferred from homology"/>
<keyword evidence="4" id="KW-1185">Reference proteome</keyword>
<dbReference type="PRINTS" id="PR00081">
    <property type="entry name" value="GDHRDH"/>
</dbReference>
<dbReference type="PROSITE" id="PS00061">
    <property type="entry name" value="ADH_SHORT"/>
    <property type="match status" value="1"/>
</dbReference>
<protein>
    <submittedName>
        <fullName evidence="3">SDR family NAD(P)-dependent oxidoreductase</fullName>
    </submittedName>
</protein>
<dbReference type="RefSeq" id="WP_377067129.1">
    <property type="nucleotide sequence ID" value="NZ_JBHMEC010000008.1"/>
</dbReference>
<dbReference type="SUPFAM" id="SSF51735">
    <property type="entry name" value="NAD(P)-binding Rossmann-fold domains"/>
    <property type="match status" value="1"/>
</dbReference>
<dbReference type="InterPro" id="IPR020904">
    <property type="entry name" value="Sc_DH/Rdtase_CS"/>
</dbReference>
<gene>
    <name evidence="3" type="ORF">ACFFU4_03585</name>
</gene>
<dbReference type="EMBL" id="JBHMEC010000008">
    <property type="protein sequence ID" value="MFB9148829.1"/>
    <property type="molecule type" value="Genomic_DNA"/>
</dbReference>
<dbReference type="Pfam" id="PF00106">
    <property type="entry name" value="adh_short"/>
    <property type="match status" value="1"/>
</dbReference>
<comment type="caution">
    <text evidence="3">The sequence shown here is derived from an EMBL/GenBank/DDBJ whole genome shotgun (WGS) entry which is preliminary data.</text>
</comment>
<evidence type="ECO:0000313" key="3">
    <source>
        <dbReference type="EMBL" id="MFB9148829.1"/>
    </source>
</evidence>
<dbReference type="Proteomes" id="UP001589670">
    <property type="component" value="Unassembled WGS sequence"/>
</dbReference>
<comment type="similarity">
    <text evidence="1">Belongs to the short-chain dehydrogenases/reductases (SDR) family.</text>
</comment>
<name>A0ABV5HWM5_9RHOB</name>
<accession>A0ABV5HWM5</accession>
<organism evidence="3 4">
    <name type="scientific">Roseovarius ramblicola</name>
    <dbReference type="NCBI Taxonomy" id="2022336"/>
    <lineage>
        <taxon>Bacteria</taxon>
        <taxon>Pseudomonadati</taxon>
        <taxon>Pseudomonadota</taxon>
        <taxon>Alphaproteobacteria</taxon>
        <taxon>Rhodobacterales</taxon>
        <taxon>Roseobacteraceae</taxon>
        <taxon>Roseovarius</taxon>
    </lineage>
</organism>